<comment type="caution">
    <text evidence="1">The sequence shown here is derived from an EMBL/GenBank/DDBJ whole genome shotgun (WGS) entry which is preliminary data.</text>
</comment>
<organism evidence="1 2">
    <name type="scientific">Petromyces alliaceus</name>
    <name type="common">Aspergillus alliaceus</name>
    <dbReference type="NCBI Taxonomy" id="209559"/>
    <lineage>
        <taxon>Eukaryota</taxon>
        <taxon>Fungi</taxon>
        <taxon>Dikarya</taxon>
        <taxon>Ascomycota</taxon>
        <taxon>Pezizomycotina</taxon>
        <taxon>Eurotiomycetes</taxon>
        <taxon>Eurotiomycetidae</taxon>
        <taxon>Eurotiales</taxon>
        <taxon>Aspergillaceae</taxon>
        <taxon>Aspergillus</taxon>
        <taxon>Aspergillus subgen. Circumdati</taxon>
    </lineage>
</organism>
<proteinExistence type="predicted"/>
<evidence type="ECO:0000313" key="2">
    <source>
        <dbReference type="Proteomes" id="UP000541154"/>
    </source>
</evidence>
<gene>
    <name evidence="1" type="ORF">ETB97_006404</name>
</gene>
<keyword evidence="2" id="KW-1185">Reference proteome</keyword>
<evidence type="ECO:0000313" key="1">
    <source>
        <dbReference type="EMBL" id="KAF5857013.1"/>
    </source>
</evidence>
<reference evidence="1 2" key="1">
    <citation type="submission" date="2019-04" db="EMBL/GenBank/DDBJ databases">
        <title>Aspergillus burnettii sp. nov., novel species from soil in southeast Queensland.</title>
        <authorList>
            <person name="Gilchrist C.L.M."/>
            <person name="Pitt J.I."/>
            <person name="Lange L."/>
            <person name="Lacey H.J."/>
            <person name="Vuong D."/>
            <person name="Midgley D.J."/>
            <person name="Greenfield P."/>
            <person name="Bradbury M."/>
            <person name="Lacey E."/>
            <person name="Busk P.K."/>
            <person name="Pilgaard B."/>
            <person name="Chooi Y.H."/>
            <person name="Piggott A.M."/>
        </authorList>
    </citation>
    <scope>NUCLEOTIDE SEQUENCE [LARGE SCALE GENOMIC DNA]</scope>
    <source>
        <strain evidence="1 2">FRR 5400</strain>
    </source>
</reference>
<protein>
    <submittedName>
        <fullName evidence="1">Uncharacterized protein</fullName>
    </submittedName>
</protein>
<dbReference type="Proteomes" id="UP000541154">
    <property type="component" value="Unassembled WGS sequence"/>
</dbReference>
<dbReference type="EMBL" id="SPNV01000281">
    <property type="protein sequence ID" value="KAF5857013.1"/>
    <property type="molecule type" value="Genomic_DNA"/>
</dbReference>
<feature type="non-terminal residue" evidence="1">
    <location>
        <position position="79"/>
    </location>
</feature>
<accession>A0A8H6E3D3</accession>
<sequence>MSPAWVARPEFKLKTYNDLEFRFMENHTVWLFENLLSSSLEENWRALIQMLIDLRGSPLRVDRNYCSLHPTSDLNSRYY</sequence>
<dbReference type="AlphaFoldDB" id="A0A8H6E3D3"/>
<name>A0A8H6E3D3_PETAA</name>